<dbReference type="HAMAP" id="MF_00071">
    <property type="entry name" value="LepA"/>
    <property type="match status" value="1"/>
</dbReference>
<dbReference type="InterPro" id="IPR038363">
    <property type="entry name" value="LepA_C_sf"/>
</dbReference>
<dbReference type="Pfam" id="PF00679">
    <property type="entry name" value="EFG_C"/>
    <property type="match status" value="1"/>
</dbReference>
<comment type="similarity">
    <text evidence="1 12">Belongs to the TRAFAC class translation factor GTPase superfamily. Classic translation factor GTPase family. LepA subfamily.</text>
</comment>
<dbReference type="InterPro" id="IPR027417">
    <property type="entry name" value="P-loop_NTPase"/>
</dbReference>
<evidence type="ECO:0000256" key="4">
    <source>
        <dbReference type="ARBA" id="ARBA00022801"/>
    </source>
</evidence>
<gene>
    <name evidence="12 14" type="primary">lepA</name>
    <name evidence="14" type="ORF">Mal64_17220</name>
</gene>
<dbReference type="Gene3D" id="3.30.70.870">
    <property type="entry name" value="Elongation Factor G (Translational Gtpase), domain 3"/>
    <property type="match status" value="1"/>
</dbReference>
<dbReference type="InterPro" id="IPR013842">
    <property type="entry name" value="LepA_CTD"/>
</dbReference>
<dbReference type="GO" id="GO:0005886">
    <property type="term" value="C:plasma membrane"/>
    <property type="evidence" value="ECO:0007669"/>
    <property type="project" value="UniProtKB-SubCell"/>
</dbReference>
<feature type="domain" description="Tr-type G" evidence="13">
    <location>
        <begin position="25"/>
        <end position="206"/>
    </location>
</feature>
<dbReference type="Pfam" id="PF00009">
    <property type="entry name" value="GTP_EFTU"/>
    <property type="match status" value="1"/>
</dbReference>
<comment type="caution">
    <text evidence="14">The sequence shown here is derived from an EMBL/GenBank/DDBJ whole genome shotgun (WGS) entry which is preliminary data.</text>
</comment>
<dbReference type="SUPFAM" id="SSF54980">
    <property type="entry name" value="EF-G C-terminal domain-like"/>
    <property type="match status" value="2"/>
</dbReference>
<dbReference type="FunFam" id="3.40.50.300:FF:000078">
    <property type="entry name" value="Elongation factor 4"/>
    <property type="match status" value="1"/>
</dbReference>
<dbReference type="RefSeq" id="WP_146399137.1">
    <property type="nucleotide sequence ID" value="NZ_SJPQ01000002.1"/>
</dbReference>
<comment type="catalytic activity">
    <reaction evidence="8 12">
        <text>GTP + H2O = GDP + phosphate + H(+)</text>
        <dbReference type="Rhea" id="RHEA:19669"/>
        <dbReference type="ChEBI" id="CHEBI:15377"/>
        <dbReference type="ChEBI" id="CHEBI:15378"/>
        <dbReference type="ChEBI" id="CHEBI:37565"/>
        <dbReference type="ChEBI" id="CHEBI:43474"/>
        <dbReference type="ChEBI" id="CHEBI:58189"/>
        <dbReference type="EC" id="3.6.5.n1"/>
    </reaction>
</comment>
<dbReference type="PANTHER" id="PTHR43512">
    <property type="entry name" value="TRANSLATION FACTOR GUF1-RELATED"/>
    <property type="match status" value="1"/>
</dbReference>
<evidence type="ECO:0000256" key="6">
    <source>
        <dbReference type="ARBA" id="ARBA00023134"/>
    </source>
</evidence>
<dbReference type="PROSITE" id="PS51722">
    <property type="entry name" value="G_TR_2"/>
    <property type="match status" value="1"/>
</dbReference>
<dbReference type="InterPro" id="IPR000795">
    <property type="entry name" value="T_Tr_GTP-bd_dom"/>
</dbReference>
<evidence type="ECO:0000256" key="5">
    <source>
        <dbReference type="ARBA" id="ARBA00022917"/>
    </source>
</evidence>
<dbReference type="GO" id="GO:0003746">
    <property type="term" value="F:translation elongation factor activity"/>
    <property type="evidence" value="ECO:0007669"/>
    <property type="project" value="UniProtKB-UniRule"/>
</dbReference>
<dbReference type="Gene3D" id="2.40.30.10">
    <property type="entry name" value="Translation factors"/>
    <property type="match status" value="1"/>
</dbReference>
<dbReference type="Proteomes" id="UP000315440">
    <property type="component" value="Unassembled WGS sequence"/>
</dbReference>
<dbReference type="CDD" id="cd03699">
    <property type="entry name" value="EF4_II"/>
    <property type="match status" value="1"/>
</dbReference>
<accession>A0A5C5ZPC5</accession>
<evidence type="ECO:0000256" key="1">
    <source>
        <dbReference type="ARBA" id="ARBA00005454"/>
    </source>
</evidence>
<evidence type="ECO:0000256" key="2">
    <source>
        <dbReference type="ARBA" id="ARBA00022475"/>
    </source>
</evidence>
<keyword evidence="4 12" id="KW-0378">Hydrolase</keyword>
<evidence type="ECO:0000256" key="11">
    <source>
        <dbReference type="ARBA" id="ARBA00066744"/>
    </source>
</evidence>
<dbReference type="EMBL" id="SJPQ01000002">
    <property type="protein sequence ID" value="TWT88243.1"/>
    <property type="molecule type" value="Genomic_DNA"/>
</dbReference>
<dbReference type="AlphaFoldDB" id="A0A5C5ZPC5"/>
<dbReference type="PRINTS" id="PR00315">
    <property type="entry name" value="ELONGATNFCT"/>
</dbReference>
<dbReference type="Gene3D" id="3.30.70.2570">
    <property type="entry name" value="Elongation factor 4, C-terminal domain"/>
    <property type="match status" value="1"/>
</dbReference>
<dbReference type="FunFam" id="3.30.70.240:FF:000007">
    <property type="entry name" value="Translation factor GUF1, mitochondrial"/>
    <property type="match status" value="1"/>
</dbReference>
<dbReference type="CDD" id="cd16260">
    <property type="entry name" value="EF4_III"/>
    <property type="match status" value="1"/>
</dbReference>
<feature type="binding site" evidence="12">
    <location>
        <begin position="37"/>
        <end position="42"/>
    </location>
    <ligand>
        <name>GTP</name>
        <dbReference type="ChEBI" id="CHEBI:37565"/>
    </ligand>
</feature>
<evidence type="ECO:0000256" key="3">
    <source>
        <dbReference type="ARBA" id="ARBA00022741"/>
    </source>
</evidence>
<dbReference type="Gene3D" id="3.40.50.300">
    <property type="entry name" value="P-loop containing nucleotide triphosphate hydrolases"/>
    <property type="match status" value="1"/>
</dbReference>
<feature type="binding site" evidence="12">
    <location>
        <begin position="153"/>
        <end position="156"/>
    </location>
    <ligand>
        <name>GTP</name>
        <dbReference type="ChEBI" id="CHEBI:37565"/>
    </ligand>
</feature>
<keyword evidence="7 12" id="KW-0472">Membrane</keyword>
<dbReference type="CDD" id="cd03709">
    <property type="entry name" value="lepA_C"/>
    <property type="match status" value="1"/>
</dbReference>
<dbReference type="FunFam" id="2.40.30.10:FF:000015">
    <property type="entry name" value="Translation factor GUF1, mitochondrial"/>
    <property type="match status" value="1"/>
</dbReference>
<dbReference type="EC" id="3.6.5.n1" evidence="11 12"/>
<dbReference type="CDD" id="cd01890">
    <property type="entry name" value="LepA"/>
    <property type="match status" value="1"/>
</dbReference>
<keyword evidence="2 12" id="KW-1003">Cell membrane</keyword>
<dbReference type="Pfam" id="PF03144">
    <property type="entry name" value="GTP_EFTU_D2"/>
    <property type="match status" value="1"/>
</dbReference>
<dbReference type="GO" id="GO:0003924">
    <property type="term" value="F:GTPase activity"/>
    <property type="evidence" value="ECO:0007669"/>
    <property type="project" value="UniProtKB-UniRule"/>
</dbReference>
<protein>
    <recommendedName>
        <fullName evidence="11 12">Elongation factor 4</fullName>
        <shortName evidence="12">EF-4</shortName>
        <ecNumber evidence="11 12">3.6.5.n1</ecNumber>
    </recommendedName>
    <alternativeName>
        <fullName evidence="12">Ribosomal back-translocase LepA</fullName>
    </alternativeName>
</protein>
<dbReference type="SUPFAM" id="SSF52540">
    <property type="entry name" value="P-loop containing nucleoside triphosphate hydrolases"/>
    <property type="match status" value="1"/>
</dbReference>
<dbReference type="Gene3D" id="3.30.70.240">
    <property type="match status" value="1"/>
</dbReference>
<comment type="subcellular location">
    <subcellularLocation>
        <location evidence="12">Cell membrane</location>
        <topology evidence="12">Peripheral membrane protein</topology>
        <orientation evidence="12">Cytoplasmic side</orientation>
    </subcellularLocation>
</comment>
<evidence type="ECO:0000256" key="9">
    <source>
        <dbReference type="ARBA" id="ARBA00057626"/>
    </source>
</evidence>
<keyword evidence="15" id="KW-1185">Reference proteome</keyword>
<comment type="function">
    <text evidence="9 12">Required for accurate and efficient protein synthesis under certain stress conditions. May act as a fidelity factor of the translation reaction, by catalyzing a one-codon backward translocation of tRNAs on improperly translocated ribosomes. Back-translocation proceeds from a post-translocation (POST) complex to a pre-translocation (PRE) complex, thus giving elongation factor G a second chance to translocate the tRNAs correctly. Binds to ribosomes in a GTP-dependent manner.</text>
</comment>
<proteinExistence type="inferred from homology"/>
<dbReference type="PANTHER" id="PTHR43512:SF4">
    <property type="entry name" value="TRANSLATION FACTOR GUF1 HOMOLOG, CHLOROPLASTIC"/>
    <property type="match status" value="1"/>
</dbReference>
<name>A0A5C5ZPC5_9BACT</name>
<evidence type="ECO:0000256" key="12">
    <source>
        <dbReference type="HAMAP-Rule" id="MF_00071"/>
    </source>
</evidence>
<dbReference type="InterPro" id="IPR000640">
    <property type="entry name" value="EFG_V-like"/>
</dbReference>
<dbReference type="InterPro" id="IPR005225">
    <property type="entry name" value="Small_GTP-bd"/>
</dbReference>
<dbReference type="NCBIfam" id="TIGR00231">
    <property type="entry name" value="small_GTP"/>
    <property type="match status" value="1"/>
</dbReference>
<dbReference type="GO" id="GO:0045727">
    <property type="term" value="P:positive regulation of translation"/>
    <property type="evidence" value="ECO:0007669"/>
    <property type="project" value="UniProtKB-UniRule"/>
</dbReference>
<comment type="similarity">
    <text evidence="10">Belongs to the GTP-binding elongation factor family. LepA subfamily.</text>
</comment>
<dbReference type="InterPro" id="IPR035654">
    <property type="entry name" value="LepA_IV"/>
</dbReference>
<dbReference type="OrthoDB" id="9804431at2"/>
<reference evidence="14 15" key="1">
    <citation type="submission" date="2019-02" db="EMBL/GenBank/DDBJ databases">
        <title>Deep-cultivation of Planctomycetes and their phenomic and genomic characterization uncovers novel biology.</title>
        <authorList>
            <person name="Wiegand S."/>
            <person name="Jogler M."/>
            <person name="Boedeker C."/>
            <person name="Pinto D."/>
            <person name="Vollmers J."/>
            <person name="Rivas-Marin E."/>
            <person name="Kohn T."/>
            <person name="Peeters S.H."/>
            <person name="Heuer A."/>
            <person name="Rast P."/>
            <person name="Oberbeckmann S."/>
            <person name="Bunk B."/>
            <person name="Jeske O."/>
            <person name="Meyerdierks A."/>
            <person name="Storesund J.E."/>
            <person name="Kallscheuer N."/>
            <person name="Luecker S."/>
            <person name="Lage O.M."/>
            <person name="Pohl T."/>
            <person name="Merkel B.J."/>
            <person name="Hornburger P."/>
            <person name="Mueller R.-W."/>
            <person name="Bruemmer F."/>
            <person name="Labrenz M."/>
            <person name="Spormann A.M."/>
            <person name="Op Den Camp H."/>
            <person name="Overmann J."/>
            <person name="Amann R."/>
            <person name="Jetten M.S.M."/>
            <person name="Mascher T."/>
            <person name="Medema M.H."/>
            <person name="Devos D.P."/>
            <person name="Kaster A.-K."/>
            <person name="Ovreas L."/>
            <person name="Rohde M."/>
            <person name="Galperin M.Y."/>
            <person name="Jogler C."/>
        </authorList>
    </citation>
    <scope>NUCLEOTIDE SEQUENCE [LARGE SCALE GENOMIC DNA]</scope>
    <source>
        <strain evidence="14 15">Mal64</strain>
    </source>
</reference>
<dbReference type="GO" id="GO:0005525">
    <property type="term" value="F:GTP binding"/>
    <property type="evidence" value="ECO:0007669"/>
    <property type="project" value="UniProtKB-UniRule"/>
</dbReference>
<keyword evidence="3 12" id="KW-0547">Nucleotide-binding</keyword>
<dbReference type="InterPro" id="IPR004161">
    <property type="entry name" value="EFTu-like_2"/>
</dbReference>
<keyword evidence="5 12" id="KW-0648">Protein biosynthesis</keyword>
<evidence type="ECO:0000313" key="15">
    <source>
        <dbReference type="Proteomes" id="UP000315440"/>
    </source>
</evidence>
<evidence type="ECO:0000256" key="7">
    <source>
        <dbReference type="ARBA" id="ARBA00023136"/>
    </source>
</evidence>
<dbReference type="InterPro" id="IPR035647">
    <property type="entry name" value="EFG_III/V"/>
</dbReference>
<evidence type="ECO:0000313" key="14">
    <source>
        <dbReference type="EMBL" id="TWT88243.1"/>
    </source>
</evidence>
<dbReference type="GO" id="GO:0043022">
    <property type="term" value="F:ribosome binding"/>
    <property type="evidence" value="ECO:0007669"/>
    <property type="project" value="UniProtKB-UniRule"/>
</dbReference>
<keyword evidence="14" id="KW-0251">Elongation factor</keyword>
<evidence type="ECO:0000256" key="8">
    <source>
        <dbReference type="ARBA" id="ARBA00050293"/>
    </source>
</evidence>
<evidence type="ECO:0000256" key="10">
    <source>
        <dbReference type="ARBA" id="ARBA00061052"/>
    </source>
</evidence>
<sequence>MADAPATPASKPKSLRRKGGLVDPQFIRNFSIVAHIDHGKSTLADRLLEVTATVSKREMKEQLLDDMDLERQRGITIKARAVSMLYVHEGQEYELNLIDTPGHVDFQYEVSRSLICCEGALLLVDAFQGVEAQTVANAYNAIEHDLEIVPVLNKIDLVHARPDEVKEEIEQTLGLDASEAIGCSAKTGLHCDQVLDAVIKRVPAPTGDPEAPLQAMVFDSVYDDYRGAIVYVRLMNGAIRKGDKIKFLQAGSTHDVVEIGQLAPARTKRDRLSAGQVGYVICNIKSLDMVHIGDTLTAAHGEQAEPLPGYEEPKRMVFCGLYPSDGQDFEELRDALSKLKVNDPSFVFEPETSDALGFGFRCGFLGLLHMEIVQQRLEGESDIDLVQTAPNVTYRITKKDGEELEVHTPTRVPDQGEIEKFEQPIVRVSFVMPTEYIGGIMKLCADRRGEFIRQEYLSPTRAMLVYDLALAEVVYDMHDRLKSITRGFGTMDYEIKGYEEGDLVRLDVLVKGDRVDALSIVCDRRDAETRGRAVIKKLKSEIPRHMFEVPLQAGIGTRILARETISAMRKNVTAKCYGGDISRKRKLWEKQKEGKKRMKSIGQVDIPQKAFLAVLETGEDDKGK</sequence>
<dbReference type="FunFam" id="3.30.70.870:FF:000004">
    <property type="entry name" value="Translation factor GUF1, mitochondrial"/>
    <property type="match status" value="1"/>
</dbReference>
<dbReference type="Pfam" id="PF06421">
    <property type="entry name" value="LepA_C"/>
    <property type="match status" value="1"/>
</dbReference>
<keyword evidence="6 12" id="KW-0342">GTP-binding</keyword>
<dbReference type="FunFam" id="3.30.70.2570:FF:000001">
    <property type="entry name" value="Translation factor GUF1, mitochondrial"/>
    <property type="match status" value="1"/>
</dbReference>
<dbReference type="InterPro" id="IPR006297">
    <property type="entry name" value="EF-4"/>
</dbReference>
<organism evidence="14 15">
    <name type="scientific">Pseudobythopirellula maris</name>
    <dbReference type="NCBI Taxonomy" id="2527991"/>
    <lineage>
        <taxon>Bacteria</taxon>
        <taxon>Pseudomonadati</taxon>
        <taxon>Planctomycetota</taxon>
        <taxon>Planctomycetia</taxon>
        <taxon>Pirellulales</taxon>
        <taxon>Lacipirellulaceae</taxon>
        <taxon>Pseudobythopirellula</taxon>
    </lineage>
</organism>
<dbReference type="NCBIfam" id="TIGR01393">
    <property type="entry name" value="lepA"/>
    <property type="match status" value="1"/>
</dbReference>
<evidence type="ECO:0000259" key="13">
    <source>
        <dbReference type="PROSITE" id="PS51722"/>
    </source>
</evidence>